<accession>A0A7Y2RGR2</accession>
<name>A0A7Y2RGR2_9GAMM</name>
<sequence>MLVLEEIYRSKKNEYSTPFNLRIQRSLSWFKKALVLHNDLDMQFIMVWVAFNALYAQEQAADEEQHTLRQFFSSMCHKDVDQKIFRILWEKKQPTIRLLLSNPYLDQSFWDWRNQKISEATWRSAFDKEQQQLQQILQNHDSVSLLVSLFSRLATLHQQLSQGGATYNSAINRKQLANACSVLSVLVPSFIQILLENVENIEFSKPFYPVAQMS</sequence>
<evidence type="ECO:0000313" key="2">
    <source>
        <dbReference type="Proteomes" id="UP000569202"/>
    </source>
</evidence>
<organism evidence="1 2">
    <name type="scientific">Acinetobacter terrae</name>
    <dbReference type="NCBI Taxonomy" id="2731247"/>
    <lineage>
        <taxon>Bacteria</taxon>
        <taxon>Pseudomonadati</taxon>
        <taxon>Pseudomonadota</taxon>
        <taxon>Gammaproteobacteria</taxon>
        <taxon>Moraxellales</taxon>
        <taxon>Moraxellaceae</taxon>
        <taxon>Acinetobacter</taxon>
        <taxon>Acinetobacter Taxon 24</taxon>
    </lineage>
</organism>
<dbReference type="Proteomes" id="UP000569202">
    <property type="component" value="Unassembled WGS sequence"/>
</dbReference>
<dbReference type="RefSeq" id="WP_171540767.1">
    <property type="nucleotide sequence ID" value="NZ_JABERL010000033.1"/>
</dbReference>
<evidence type="ECO:0000313" key="1">
    <source>
        <dbReference type="EMBL" id="NNH78344.1"/>
    </source>
</evidence>
<comment type="caution">
    <text evidence="1">The sequence shown here is derived from an EMBL/GenBank/DDBJ whole genome shotgun (WGS) entry which is preliminary data.</text>
</comment>
<reference evidence="1 2" key="1">
    <citation type="submission" date="2020-04" db="EMBL/GenBank/DDBJ databases">
        <title>Acinetobacter Taxon 24.</title>
        <authorList>
            <person name="Nemec A."/>
            <person name="Radolfova-Krizova L."/>
            <person name="Higgins P.G."/>
            <person name="Spanelova P."/>
        </authorList>
    </citation>
    <scope>NUCLEOTIDE SEQUENCE [LARGE SCALE GENOMIC DNA]</scope>
    <source>
        <strain evidence="1 2">ANC 5380</strain>
    </source>
</reference>
<dbReference type="AlphaFoldDB" id="A0A7Y2RGR2"/>
<evidence type="ECO:0008006" key="3">
    <source>
        <dbReference type="Google" id="ProtNLM"/>
    </source>
</evidence>
<dbReference type="EMBL" id="JABERL010000033">
    <property type="protein sequence ID" value="NNH78344.1"/>
    <property type="molecule type" value="Genomic_DNA"/>
</dbReference>
<gene>
    <name evidence="1" type="ORF">HLH17_11815</name>
</gene>
<protein>
    <recommendedName>
        <fullName evidence="3">Apea-like HEPN domain-containing protein</fullName>
    </recommendedName>
</protein>
<proteinExistence type="predicted"/>